<gene>
    <name evidence="10" type="primary">DHRS7B</name>
</gene>
<name>A0A8C7E555_NAJNA</name>
<dbReference type="FunFam" id="3.40.50.720:FF:000122">
    <property type="entry name" value="Dehydrogenase/reductase SDR family member 7B"/>
    <property type="match status" value="1"/>
</dbReference>
<dbReference type="PANTHER" id="PTHR44196:SF1">
    <property type="entry name" value="DEHYDROGENASE_REDUCTASE SDR FAMILY MEMBER 7B"/>
    <property type="match status" value="1"/>
</dbReference>
<dbReference type="Proteomes" id="UP000694559">
    <property type="component" value="Unplaced"/>
</dbReference>
<proteinExistence type="inferred from homology"/>
<dbReference type="GO" id="GO:0016020">
    <property type="term" value="C:membrane"/>
    <property type="evidence" value="ECO:0007669"/>
    <property type="project" value="UniProtKB-ARBA"/>
</dbReference>
<protein>
    <recommendedName>
        <fullName evidence="6">Dehydrogenase/reductase SDR family member 7B</fullName>
    </recommendedName>
    <alternativeName>
        <fullName evidence="7">Short-chain dehydrogenase/reductase family 32C member 1</fullName>
    </alternativeName>
</protein>
<evidence type="ECO:0000256" key="8">
    <source>
        <dbReference type="RuleBase" id="RU000363"/>
    </source>
</evidence>
<evidence type="ECO:0000256" key="6">
    <source>
        <dbReference type="ARBA" id="ARBA00040419"/>
    </source>
</evidence>
<dbReference type="Pfam" id="PF00106">
    <property type="entry name" value="adh_short"/>
    <property type="match status" value="1"/>
</dbReference>
<dbReference type="Gene3D" id="3.40.50.720">
    <property type="entry name" value="NAD(P)-binding Rossmann-like Domain"/>
    <property type="match status" value="1"/>
</dbReference>
<dbReference type="OMA" id="YFWIMAK"/>
<dbReference type="GO" id="GO:0005737">
    <property type="term" value="C:cytoplasm"/>
    <property type="evidence" value="ECO:0007669"/>
    <property type="project" value="UniProtKB-ARBA"/>
</dbReference>
<comment type="similarity">
    <text evidence="1 8">Belongs to the short-chain dehydrogenases/reductases (SDR) family.</text>
</comment>
<evidence type="ECO:0000256" key="2">
    <source>
        <dbReference type="ARBA" id="ARBA00022857"/>
    </source>
</evidence>
<sequence length="399" mass="44090">MAGSVGMGIVVQWLWKAMDGNHARGMEWVMEFLQTWVRREFRAMFLSPSSFNTVNLFQFPEFPSQQLKSRLLKAATVQNLWVGRRNQKLMDFTTGILLPLILGGVGIFTILRLVRRIQARAYLKDAVVVITGATSGLGKECAKAFHAAGSQLVLCGRSGERLQDVLQELSAATDPLKNAHKHHVVVFDLSDINAVVSAAKEILSCVDRVDILINNAGISFRGTIAETVIEVDRKVMETNYFGPVALTKALLPAMIKRRKGHIVTISSVQGKISIPFRSAYAASKHATQAFFDCLRAEVERFNIEVTVVCPGYIQTNLSLNAVTSDGSQYGVMDKSTREGKTAADVARLVLDAVGEKRKEVLVGLGFLPALAVYLRPLCPNVFFTFMARRARKEKKDKES</sequence>
<evidence type="ECO:0000256" key="7">
    <source>
        <dbReference type="ARBA" id="ARBA00043014"/>
    </source>
</evidence>
<dbReference type="GeneTree" id="ENSGT00940000158171"/>
<evidence type="ECO:0000313" key="11">
    <source>
        <dbReference type="Proteomes" id="UP000694559"/>
    </source>
</evidence>
<keyword evidence="2" id="KW-0521">NADP</keyword>
<dbReference type="PROSITE" id="PS00061">
    <property type="entry name" value="ADH_SHORT"/>
    <property type="match status" value="1"/>
</dbReference>
<evidence type="ECO:0000313" key="10">
    <source>
        <dbReference type="Ensembl" id="ENSNNAP00000024389.1"/>
    </source>
</evidence>
<dbReference type="InterPro" id="IPR036291">
    <property type="entry name" value="NAD(P)-bd_dom_sf"/>
</dbReference>
<keyword evidence="9" id="KW-1133">Transmembrane helix</keyword>
<keyword evidence="3" id="KW-0560">Oxidoreductase</keyword>
<dbReference type="OrthoDB" id="5307821at2759"/>
<keyword evidence="9" id="KW-0472">Membrane</keyword>
<reference evidence="10" key="1">
    <citation type="submission" date="2025-08" db="UniProtKB">
        <authorList>
            <consortium name="Ensembl"/>
        </authorList>
    </citation>
    <scope>IDENTIFICATION</scope>
</reference>
<dbReference type="GO" id="GO:0016616">
    <property type="term" value="F:oxidoreductase activity, acting on the CH-OH group of donors, NAD or NADP as acceptor"/>
    <property type="evidence" value="ECO:0007669"/>
    <property type="project" value="UniProtKB-ARBA"/>
</dbReference>
<dbReference type="AlphaFoldDB" id="A0A8C7E555"/>
<organism evidence="10 11">
    <name type="scientific">Naja naja</name>
    <name type="common">Indian cobra</name>
    <dbReference type="NCBI Taxonomy" id="35670"/>
    <lineage>
        <taxon>Eukaryota</taxon>
        <taxon>Metazoa</taxon>
        <taxon>Chordata</taxon>
        <taxon>Craniata</taxon>
        <taxon>Vertebrata</taxon>
        <taxon>Euteleostomi</taxon>
        <taxon>Lepidosauria</taxon>
        <taxon>Squamata</taxon>
        <taxon>Bifurcata</taxon>
        <taxon>Unidentata</taxon>
        <taxon>Episquamata</taxon>
        <taxon>Toxicofera</taxon>
        <taxon>Serpentes</taxon>
        <taxon>Colubroidea</taxon>
        <taxon>Elapidae</taxon>
        <taxon>Elapinae</taxon>
        <taxon>Naja</taxon>
    </lineage>
</organism>
<evidence type="ECO:0000256" key="9">
    <source>
        <dbReference type="SAM" id="Phobius"/>
    </source>
</evidence>
<evidence type="ECO:0000256" key="3">
    <source>
        <dbReference type="ARBA" id="ARBA00023002"/>
    </source>
</evidence>
<keyword evidence="11" id="KW-1185">Reference proteome</keyword>
<dbReference type="CDD" id="cd05332">
    <property type="entry name" value="11beta-HSD1_like_SDR_c"/>
    <property type="match status" value="1"/>
</dbReference>
<dbReference type="InterPro" id="IPR020904">
    <property type="entry name" value="Sc_DH/Rdtase_CS"/>
</dbReference>
<feature type="transmembrane region" description="Helical" evidence="9">
    <location>
        <begin position="96"/>
        <end position="114"/>
    </location>
</feature>
<dbReference type="PRINTS" id="PR00080">
    <property type="entry name" value="SDRFAMILY"/>
</dbReference>
<dbReference type="PRINTS" id="PR00081">
    <property type="entry name" value="GDHRDH"/>
</dbReference>
<dbReference type="Ensembl" id="ENSNNAT00000025567.1">
    <property type="protein sequence ID" value="ENSNNAP00000024389.1"/>
    <property type="gene ID" value="ENSNNAG00000016027.1"/>
</dbReference>
<evidence type="ECO:0000256" key="1">
    <source>
        <dbReference type="ARBA" id="ARBA00006484"/>
    </source>
</evidence>
<dbReference type="InterPro" id="IPR002347">
    <property type="entry name" value="SDR_fam"/>
</dbReference>
<comment type="function">
    <text evidence="5">Putative oxidoreductase.</text>
</comment>
<keyword evidence="4" id="KW-0520">NAD</keyword>
<keyword evidence="9" id="KW-0812">Transmembrane</keyword>
<accession>A0A8C7E555</accession>
<dbReference type="PANTHER" id="PTHR44196">
    <property type="entry name" value="DEHYDROGENASE/REDUCTASE SDR FAMILY MEMBER 7B"/>
    <property type="match status" value="1"/>
</dbReference>
<evidence type="ECO:0000256" key="5">
    <source>
        <dbReference type="ARBA" id="ARBA00037096"/>
    </source>
</evidence>
<evidence type="ECO:0000256" key="4">
    <source>
        <dbReference type="ARBA" id="ARBA00023027"/>
    </source>
</evidence>
<reference evidence="10" key="2">
    <citation type="submission" date="2025-09" db="UniProtKB">
        <authorList>
            <consortium name="Ensembl"/>
        </authorList>
    </citation>
    <scope>IDENTIFICATION</scope>
</reference>
<dbReference type="SUPFAM" id="SSF51735">
    <property type="entry name" value="NAD(P)-binding Rossmann-fold domains"/>
    <property type="match status" value="1"/>
</dbReference>